<organism evidence="5 6">
    <name type="scientific">Sandaracinus amylolyticus</name>
    <dbReference type="NCBI Taxonomy" id="927083"/>
    <lineage>
        <taxon>Bacteria</taxon>
        <taxon>Pseudomonadati</taxon>
        <taxon>Myxococcota</taxon>
        <taxon>Polyangia</taxon>
        <taxon>Polyangiales</taxon>
        <taxon>Sandaracinaceae</taxon>
        <taxon>Sandaracinus</taxon>
    </lineage>
</organism>
<dbReference type="Gene3D" id="3.20.110.10">
    <property type="entry name" value="Glycoside hydrolase 38, N terminal domain"/>
    <property type="match status" value="2"/>
</dbReference>
<dbReference type="Proteomes" id="UP000034883">
    <property type="component" value="Chromosome"/>
</dbReference>
<dbReference type="SUPFAM" id="SSF88713">
    <property type="entry name" value="Glycoside hydrolase/deacetylase"/>
    <property type="match status" value="1"/>
</dbReference>
<accession>A0A0F6YJ62</accession>
<reference evidence="5 6" key="1">
    <citation type="submission" date="2015-03" db="EMBL/GenBank/DDBJ databases">
        <title>Genome assembly of Sandaracinus amylolyticus DSM 53668.</title>
        <authorList>
            <person name="Sharma G."/>
            <person name="Subramanian S."/>
        </authorList>
    </citation>
    <scope>NUCLEOTIDE SEQUENCE [LARGE SCALE GENOMIC DNA]</scope>
    <source>
        <strain evidence="5 6">DSM 53668</strain>
    </source>
</reference>
<dbReference type="InterPro" id="IPR021923">
    <property type="entry name" value="DUF3536"/>
</dbReference>
<dbReference type="EMBL" id="CP011125">
    <property type="protein sequence ID" value="AKF06951.1"/>
    <property type="molecule type" value="Genomic_DNA"/>
</dbReference>
<dbReference type="InterPro" id="IPR004300">
    <property type="entry name" value="Glyco_hydro_57_N"/>
</dbReference>
<evidence type="ECO:0000256" key="3">
    <source>
        <dbReference type="RuleBase" id="RU361196"/>
    </source>
</evidence>
<evidence type="ECO:0000313" key="6">
    <source>
        <dbReference type="Proteomes" id="UP000034883"/>
    </source>
</evidence>
<proteinExistence type="inferred from homology"/>
<dbReference type="AlphaFoldDB" id="A0A0F6YJ62"/>
<keyword evidence="2 3" id="KW-0119">Carbohydrate metabolism</keyword>
<dbReference type="RefSeq" id="WP_053234241.1">
    <property type="nucleotide sequence ID" value="NZ_CP011125.1"/>
</dbReference>
<keyword evidence="6" id="KW-1185">Reference proteome</keyword>
<dbReference type="Pfam" id="PF03065">
    <property type="entry name" value="Glyco_hydro_57"/>
    <property type="match status" value="1"/>
</dbReference>
<dbReference type="InterPro" id="IPR027291">
    <property type="entry name" value="Glyco_hydro_38_N_sf"/>
</dbReference>
<dbReference type="InterPro" id="IPR011330">
    <property type="entry name" value="Glyco_hydro/deAcase_b/a-brl"/>
</dbReference>
<dbReference type="PANTHER" id="PTHR36306">
    <property type="entry name" value="ALPHA-AMYLASE-RELATED-RELATED"/>
    <property type="match status" value="1"/>
</dbReference>
<dbReference type="CDD" id="cd10797">
    <property type="entry name" value="GH57N_APU_like_1"/>
    <property type="match status" value="1"/>
</dbReference>
<name>A0A0F6YJ62_9BACT</name>
<sequence length="816" mass="92039">MSGPKYICIHGHFYQPPRENPWLEAVERQDSAYPFHDWNERVFAECYGPNAAARILDAHGRIERIVNNYASISFNFGPTLLSWMEQAQPEVYDAVLAADRRARELRGGHGSAMAQVYGHVILPLANERDKRTQVIWGVRDFERRFGRAPRGMWLSETAADVASLEALAEQGIRFTVLAPNQCRRVRAKGSATWLDVSGSRVDTRRAYEVALPSGRSIAVFFYDGPTSRAVAFERLLDDGKTFARRLASVLDDRVEPQLVHIATDGESYGHHHRFGEMALAYALQTIERDPDVRLTTYEEFLDRHPPEWQAEIVPNTSWSCAHGVERWRADCGCKTGGPPQWSQAWRAPLRAAFDWLRDQLVEVYEREALGLLRDPWAARDDYVDVVLDRGDDALRRFFGRHGAPRPEGALSPREVVRALELLEMQRHAMLMYTSCAWFFDDLGGLETVQCILYAARAVQLATEIAGDKFEAGFLARLARARSNRPELGDGERIYVERVRPAMVDLRKVGAHFAASSLFEEYRARERVFGFDVDVTDREEARAGQARMSIGRMEVRSRVTQASEDLEYAVVHLGDHNLSGGVRAWQGDAAHASLHNALRAAFGRADIAEVLRALERSFPNATYTLRTLFRDEQKKILDEVLASTLEGVERDYEQIYAQFAPLMRYLASLGQPVPKALHQAAEYTLTARLRRELERGAGVDLEGARALLQEARDAGIVVQRDELGLAAQASLEELLCDLQRDPDDRELLERIRAIAAFAGEAELRYAPAVAQNRFYAMRETVYVARRRALGPDQRPENDAWLCAFAELGAQLGVKVDG</sequence>
<dbReference type="OrthoDB" id="9757977at2"/>
<dbReference type="InterPro" id="IPR052046">
    <property type="entry name" value="GH57_Enzymes"/>
</dbReference>
<dbReference type="GO" id="GO:0005975">
    <property type="term" value="P:carbohydrate metabolic process"/>
    <property type="evidence" value="ECO:0007669"/>
    <property type="project" value="InterPro"/>
</dbReference>
<dbReference type="STRING" id="927083.DB32_004100"/>
<evidence type="ECO:0000256" key="2">
    <source>
        <dbReference type="ARBA" id="ARBA00023277"/>
    </source>
</evidence>
<evidence type="ECO:0000256" key="1">
    <source>
        <dbReference type="ARBA" id="ARBA00006821"/>
    </source>
</evidence>
<dbReference type="PANTHER" id="PTHR36306:SF3">
    <property type="entry name" value="GLYCOSIDE HYDROLASE FAMILY 57"/>
    <property type="match status" value="1"/>
</dbReference>
<dbReference type="Pfam" id="PF12055">
    <property type="entry name" value="DUF3536"/>
    <property type="match status" value="1"/>
</dbReference>
<dbReference type="KEGG" id="samy:DB32_004100"/>
<evidence type="ECO:0000313" key="5">
    <source>
        <dbReference type="EMBL" id="AKF06951.1"/>
    </source>
</evidence>
<gene>
    <name evidence="5" type="ORF">DB32_004100</name>
</gene>
<comment type="similarity">
    <text evidence="1 3">Belongs to the glycosyl hydrolase 57 family.</text>
</comment>
<protein>
    <submittedName>
        <fullName evidence="5">Alpha-amylase/alpha-mannosidase</fullName>
    </submittedName>
</protein>
<dbReference type="GO" id="GO:0003824">
    <property type="term" value="F:catalytic activity"/>
    <property type="evidence" value="ECO:0007669"/>
    <property type="project" value="InterPro"/>
</dbReference>
<feature type="domain" description="Glycoside hydrolase family 57 N-terminal" evidence="4">
    <location>
        <begin position="106"/>
        <end position="307"/>
    </location>
</feature>
<evidence type="ECO:0000259" key="4">
    <source>
        <dbReference type="Pfam" id="PF03065"/>
    </source>
</evidence>